<organism evidence="13 14">
    <name type="scientific">Burkholderia mallei (strain ATCC 23344)</name>
    <dbReference type="NCBI Taxonomy" id="243160"/>
    <lineage>
        <taxon>Bacteria</taxon>
        <taxon>Pseudomonadati</taxon>
        <taxon>Pseudomonadota</taxon>
        <taxon>Betaproteobacteria</taxon>
        <taxon>Burkholderiales</taxon>
        <taxon>Burkholderiaceae</taxon>
        <taxon>Burkholderia</taxon>
        <taxon>pseudomallei group</taxon>
    </lineage>
</organism>
<evidence type="ECO:0000259" key="11">
    <source>
        <dbReference type="Pfam" id="PF01656"/>
    </source>
</evidence>
<dbReference type="GO" id="GO:0042242">
    <property type="term" value="F:cobyrinic acid a,c-diamide synthase activity"/>
    <property type="evidence" value="ECO:0007669"/>
    <property type="project" value="InterPro"/>
</dbReference>
<dbReference type="InterPro" id="IPR027417">
    <property type="entry name" value="P-loop_NTPase"/>
</dbReference>
<keyword evidence="8" id="KW-0460">Magnesium</keyword>
<evidence type="ECO:0000256" key="6">
    <source>
        <dbReference type="ARBA" id="ARBA00022741"/>
    </source>
</evidence>
<dbReference type="Proteomes" id="UP000006693">
    <property type="component" value="Chromosome 1"/>
</dbReference>
<dbReference type="Gene3D" id="3.40.50.880">
    <property type="match status" value="1"/>
</dbReference>
<dbReference type="GeneID" id="92978914"/>
<dbReference type="InterPro" id="IPR004484">
    <property type="entry name" value="CbiA/CobB_synth"/>
</dbReference>
<dbReference type="Pfam" id="PF07685">
    <property type="entry name" value="GATase_3"/>
    <property type="match status" value="1"/>
</dbReference>
<evidence type="ECO:0000313" key="14">
    <source>
        <dbReference type="Proteomes" id="UP000006693"/>
    </source>
</evidence>
<dbReference type="PATRIC" id="fig|243160.12.peg.1213"/>
<gene>
    <name evidence="13" type="primary">cobB</name>
    <name evidence="13" type="ordered locus">BMA1176</name>
</gene>
<dbReference type="GO" id="GO:0009236">
    <property type="term" value="P:cobalamin biosynthetic process"/>
    <property type="evidence" value="ECO:0007669"/>
    <property type="project" value="UniProtKB-KW"/>
</dbReference>
<dbReference type="EMBL" id="CP000010">
    <property type="protein sequence ID" value="AAU47408.1"/>
    <property type="molecule type" value="Genomic_DNA"/>
</dbReference>
<keyword evidence="4" id="KW-0169">Cobalamin biosynthesis</keyword>
<proteinExistence type="inferred from homology"/>
<keyword evidence="5" id="KW-0436">Ligase</keyword>
<keyword evidence="6" id="KW-0547">Nucleotide-binding</keyword>
<dbReference type="NCBIfam" id="NF002204">
    <property type="entry name" value="PRK01077.1"/>
    <property type="match status" value="1"/>
</dbReference>
<dbReference type="InterPro" id="IPR011698">
    <property type="entry name" value="GATase_3"/>
</dbReference>
<evidence type="ECO:0000256" key="9">
    <source>
        <dbReference type="ARBA" id="ARBA00022962"/>
    </source>
</evidence>
<dbReference type="PROSITE" id="PS51274">
    <property type="entry name" value="GATASE_COBBQ"/>
    <property type="match status" value="1"/>
</dbReference>
<evidence type="ECO:0000259" key="12">
    <source>
        <dbReference type="Pfam" id="PF07685"/>
    </source>
</evidence>
<dbReference type="SUPFAM" id="SSF52317">
    <property type="entry name" value="Class I glutamine amidotransferase-like"/>
    <property type="match status" value="1"/>
</dbReference>
<evidence type="ECO:0000256" key="3">
    <source>
        <dbReference type="ARBA" id="ARBA00006205"/>
    </source>
</evidence>
<dbReference type="InterPro" id="IPR002586">
    <property type="entry name" value="CobQ/CobB/MinD/ParA_Nub-bd_dom"/>
</dbReference>
<dbReference type="PANTHER" id="PTHR43873">
    <property type="entry name" value="COBYRINATE A,C-DIAMIDE SYNTHASE"/>
    <property type="match status" value="1"/>
</dbReference>
<comment type="pathway">
    <text evidence="2">Cofactor biosynthesis; adenosylcobalamin biosynthesis.</text>
</comment>
<evidence type="ECO:0000256" key="4">
    <source>
        <dbReference type="ARBA" id="ARBA00022573"/>
    </source>
</evidence>
<dbReference type="GO" id="GO:0005524">
    <property type="term" value="F:ATP binding"/>
    <property type="evidence" value="ECO:0007669"/>
    <property type="project" value="UniProtKB-KW"/>
</dbReference>
<dbReference type="KEGG" id="bma:BMA1176"/>
<dbReference type="eggNOG" id="COG1797">
    <property type="taxonomic scope" value="Bacteria"/>
</dbReference>
<dbReference type="AlphaFoldDB" id="A0A0H2WDG5"/>
<comment type="similarity">
    <text evidence="3">Belongs to the CobB/CobQ family. CobQ subfamily.</text>
</comment>
<dbReference type="HOGENOM" id="CLU_022752_0_2_4"/>
<evidence type="ECO:0000313" key="13">
    <source>
        <dbReference type="EMBL" id="AAU47408.1"/>
    </source>
</evidence>
<feature type="domain" description="CobQ/CobB/MinD/ParA nucleotide binding" evidence="11">
    <location>
        <begin position="8"/>
        <end position="185"/>
    </location>
</feature>
<dbReference type="PANTHER" id="PTHR43873:SF1">
    <property type="entry name" value="COBYRINATE A,C-DIAMIDE SYNTHASE"/>
    <property type="match status" value="1"/>
</dbReference>
<evidence type="ECO:0000256" key="10">
    <source>
        <dbReference type="SAM" id="MobiDB-lite"/>
    </source>
</evidence>
<reference evidence="13 14" key="1">
    <citation type="journal article" date="2004" name="Proc. Natl. Acad. Sci. U.S.A.">
        <title>Structural flexibility in the Burkholderia mallei genome.</title>
        <authorList>
            <person name="Nierman W.C."/>
            <person name="DeShazer D."/>
            <person name="Kim H.S."/>
            <person name="Tettelin H."/>
            <person name="Nelson K.E."/>
            <person name="Feldblyum T."/>
            <person name="Ulrich R.L."/>
            <person name="Ronning C.M."/>
            <person name="Brinkac L.M."/>
            <person name="Daugherty S.C."/>
            <person name="Davidsen T.D."/>
            <person name="Deboy R.T."/>
            <person name="Dimitrov G."/>
            <person name="Dodson R.J."/>
            <person name="Durkin A.S."/>
            <person name="Gwinn M.L."/>
            <person name="Haft D.H."/>
            <person name="Khouri H."/>
            <person name="Kolonay J.F."/>
            <person name="Madupu R."/>
            <person name="Mohammoud Y."/>
            <person name="Nelson W.C."/>
            <person name="Radune D."/>
            <person name="Romero C.M."/>
            <person name="Sarria S."/>
            <person name="Selengut J."/>
            <person name="Shamblin C."/>
            <person name="Sullivan S.A."/>
            <person name="White O."/>
            <person name="Yu Y."/>
            <person name="Zafar N."/>
            <person name="Zhou L."/>
            <person name="Fraser C.M."/>
        </authorList>
    </citation>
    <scope>NUCLEOTIDE SEQUENCE [LARGE SCALE GENOMIC DNA]</scope>
    <source>
        <strain evidence="13 14">ATCC 23344</strain>
    </source>
</reference>
<comment type="cofactor">
    <cofactor evidence="1">
        <name>Mg(2+)</name>
        <dbReference type="ChEBI" id="CHEBI:18420"/>
    </cofactor>
</comment>
<protein>
    <submittedName>
        <fullName evidence="13">Cobyrinic acid a,c-diamide synthase</fullName>
    </submittedName>
</protein>
<dbReference type="Gene3D" id="3.40.50.300">
    <property type="entry name" value="P-loop containing nucleotide triphosphate hydrolases"/>
    <property type="match status" value="2"/>
</dbReference>
<evidence type="ECO:0000256" key="8">
    <source>
        <dbReference type="ARBA" id="ARBA00022842"/>
    </source>
</evidence>
<sequence length="538" mass="55125">MPACPALFVAAAASGQGKTSVTAALARHHRRLGRRVRVFKTGPDFLDPMLLARASGARVYSLDLGMVGERGCRALLARAAAEADVILIEGAMGLFDGTPSSADLAQAFGVPVAAVIAAQSMAQTFGALAFGLAHFRPGLPFHGVLANRVGSERHAQLLRGALPGSIRWLGHLPRDARIALPERHLGLHQPDDVADLDARLDRAADAIAHTALAALPPVVEFVCGDAANAEADAGDGGATIPAQDASRTAHRTATAARVAAGRGALAGATMRAAHGERAARSADAAAHETVDDALLDAAKRAGTGDGALSPSPDAGGAIGAIGTIRSTETTETTEAVPSLVGRRIAIARDAAFSFIYPANLDQLEALGAELAFFSPLADEPVPDGSHALYLPGGYPELHAARLAANATAARSIAAHVAAGRRVVAECGGMLYLSDALTDADGVTTPMLGLVPGHATMQRRFAALGMQTLATRFGAMTGHTFHYSRLATPLAPVAAATRPDDGAAGEPVYRHGPIVATYLHAYWPSNPRAAAALFAGDAP</sequence>
<keyword evidence="14" id="KW-1185">Reference proteome</keyword>
<dbReference type="RefSeq" id="WP_004193078.1">
    <property type="nucleotide sequence ID" value="NC_006348.1"/>
</dbReference>
<dbReference type="SUPFAM" id="SSF52540">
    <property type="entry name" value="P-loop containing nucleoside triphosphate hydrolases"/>
    <property type="match status" value="1"/>
</dbReference>
<keyword evidence="7" id="KW-0067">ATP-binding</keyword>
<feature type="domain" description="CobB/CobQ-like glutamine amidotransferase" evidence="12">
    <location>
        <begin position="343"/>
        <end position="523"/>
    </location>
</feature>
<feature type="region of interest" description="Disordered" evidence="10">
    <location>
        <begin position="232"/>
        <end position="251"/>
    </location>
</feature>
<dbReference type="InterPro" id="IPR029062">
    <property type="entry name" value="Class_I_gatase-like"/>
</dbReference>
<dbReference type="Pfam" id="PF01656">
    <property type="entry name" value="CbiA"/>
    <property type="match status" value="1"/>
</dbReference>
<name>A0A0H2WDG5_BURMA</name>
<evidence type="ECO:0000256" key="1">
    <source>
        <dbReference type="ARBA" id="ARBA00001946"/>
    </source>
</evidence>
<keyword evidence="9" id="KW-0315">Glutamine amidotransferase</keyword>
<evidence type="ECO:0000256" key="5">
    <source>
        <dbReference type="ARBA" id="ARBA00022598"/>
    </source>
</evidence>
<accession>A0A0H2WDG5</accession>
<evidence type="ECO:0000256" key="7">
    <source>
        <dbReference type="ARBA" id="ARBA00022840"/>
    </source>
</evidence>
<evidence type="ECO:0000256" key="2">
    <source>
        <dbReference type="ARBA" id="ARBA00004953"/>
    </source>
</evidence>